<dbReference type="EMBL" id="MT142671">
    <property type="protein sequence ID" value="QJA86946.1"/>
    <property type="molecule type" value="Genomic_DNA"/>
</dbReference>
<evidence type="ECO:0000313" key="2">
    <source>
        <dbReference type="EMBL" id="QJI04425.1"/>
    </source>
</evidence>
<sequence>MQRKNLALLLKSFQYKRVHRQGGSYLLGLPIAWLRLNADLIGGDYWVTIESETDGSLVIKALTKDEAFSYLDVNEDNLEDSTVQPD</sequence>
<reference evidence="1" key="1">
    <citation type="submission" date="2020-03" db="EMBL/GenBank/DDBJ databases">
        <title>The deep terrestrial virosphere.</title>
        <authorList>
            <person name="Holmfeldt K."/>
            <person name="Nilsson E."/>
            <person name="Simone D."/>
            <person name="Lopez-Fernandez M."/>
            <person name="Wu X."/>
            <person name="de Brujin I."/>
            <person name="Lundin D."/>
            <person name="Andersson A."/>
            <person name="Bertilsson S."/>
            <person name="Dopson M."/>
        </authorList>
    </citation>
    <scope>NUCLEOTIDE SEQUENCE</scope>
    <source>
        <strain evidence="1">MM415B03088</strain>
        <strain evidence="2">TM448B08348</strain>
    </source>
</reference>
<dbReference type="EMBL" id="MT145178">
    <property type="protein sequence ID" value="QJI04425.1"/>
    <property type="molecule type" value="Genomic_DNA"/>
</dbReference>
<dbReference type="AlphaFoldDB" id="A0A6M3KXN4"/>
<gene>
    <name evidence="1" type="ORF">MM415B03088_0002</name>
    <name evidence="2" type="ORF">TM448B08348_0008</name>
</gene>
<accession>A0A6M3KXN4</accession>
<organism evidence="1">
    <name type="scientific">viral metagenome</name>
    <dbReference type="NCBI Taxonomy" id="1070528"/>
    <lineage>
        <taxon>unclassified sequences</taxon>
        <taxon>metagenomes</taxon>
        <taxon>organismal metagenomes</taxon>
    </lineage>
</organism>
<evidence type="ECO:0000313" key="1">
    <source>
        <dbReference type="EMBL" id="QJA86946.1"/>
    </source>
</evidence>
<protein>
    <submittedName>
        <fullName evidence="1">Uncharacterized protein</fullName>
    </submittedName>
</protein>
<name>A0A6M3KXN4_9ZZZZ</name>
<proteinExistence type="predicted"/>